<dbReference type="Gene3D" id="1.20.5.3960">
    <property type="match status" value="1"/>
</dbReference>
<feature type="region of interest" description="Disordered" evidence="8">
    <location>
        <begin position="153"/>
        <end position="174"/>
    </location>
</feature>
<dbReference type="InterPro" id="IPR036147">
    <property type="entry name" value="Anti-sigma_E_RseA_N_sf"/>
</dbReference>
<name>A0A9X0UJ36_VIBME</name>
<comment type="subunit">
    <text evidence="7">Interacts 1:1 with ECF RNA polymerase sigma-E (RpoE); this inhibits the interaction of sigma-E with the RNA polymerase catalytic core and leads to a decreased expression of sigma-E-regulated genes. Interacts with RseB.</text>
</comment>
<comment type="caution">
    <text evidence="11">The sequence shown here is derived from an EMBL/GenBank/DDBJ whole genome shotgun (WGS) entry which is preliminary data.</text>
</comment>
<evidence type="ECO:0000256" key="8">
    <source>
        <dbReference type="SAM" id="MobiDB-lite"/>
    </source>
</evidence>
<accession>A0A9X0UJ36</accession>
<dbReference type="SUPFAM" id="SSF89069">
    <property type="entry name" value="N-terminal, cytoplasmic domain of anti-sigmaE factor RseA"/>
    <property type="match status" value="1"/>
</dbReference>
<dbReference type="InterPro" id="IPR052383">
    <property type="entry name" value="Anti-sigma-E_RseA-like"/>
</dbReference>
<evidence type="ECO:0000256" key="7">
    <source>
        <dbReference type="PIRNR" id="PIRNR016938"/>
    </source>
</evidence>
<keyword evidence="3 7" id="KW-1003">Cell membrane</keyword>
<dbReference type="Gene3D" id="1.10.10.880">
    <property type="entry name" value="Anti sigma-E protein RseA, N-terminal domain"/>
    <property type="match status" value="1"/>
</dbReference>
<evidence type="ECO:0000313" key="11">
    <source>
        <dbReference type="EMBL" id="MBC5851541.1"/>
    </source>
</evidence>
<organism evidence="11 12">
    <name type="scientific">Vibrio metschnikovii</name>
    <dbReference type="NCBI Taxonomy" id="28172"/>
    <lineage>
        <taxon>Bacteria</taxon>
        <taxon>Pseudomonadati</taxon>
        <taxon>Pseudomonadota</taxon>
        <taxon>Gammaproteobacteria</taxon>
        <taxon>Vibrionales</taxon>
        <taxon>Vibrionaceae</taxon>
        <taxon>Vibrio</taxon>
    </lineage>
</organism>
<keyword evidence="6 7" id="KW-0472">Membrane</keyword>
<comment type="subcellular location">
    <subcellularLocation>
        <location evidence="7">Cell inner membrane</location>
    </subcellularLocation>
    <subcellularLocation>
        <location evidence="1">Cell membrane</location>
        <topology evidence="1">Single-pass membrane protein</topology>
    </subcellularLocation>
</comment>
<comment type="similarity">
    <text evidence="2 7">Belongs to the RseA family.</text>
</comment>
<dbReference type="PIRSF" id="PIRSF016938">
    <property type="entry name" value="RseA"/>
    <property type="match status" value="1"/>
</dbReference>
<dbReference type="Pfam" id="PF03873">
    <property type="entry name" value="RseA_C"/>
    <property type="match status" value="1"/>
</dbReference>
<evidence type="ECO:0000259" key="9">
    <source>
        <dbReference type="Pfam" id="PF03872"/>
    </source>
</evidence>
<feature type="domain" description="Anti sigma-E protein RseA N-terminal" evidence="9">
    <location>
        <begin position="1"/>
        <end position="91"/>
    </location>
</feature>
<keyword evidence="12" id="KW-1185">Reference proteome</keyword>
<dbReference type="EMBL" id="JACRUP010000007">
    <property type="protein sequence ID" value="MBC5851541.1"/>
    <property type="molecule type" value="Genomic_DNA"/>
</dbReference>
<evidence type="ECO:0000256" key="2">
    <source>
        <dbReference type="ARBA" id="ARBA00005837"/>
    </source>
</evidence>
<dbReference type="Proteomes" id="UP000615796">
    <property type="component" value="Unassembled WGS sequence"/>
</dbReference>
<feature type="domain" description="Anti sigma-E protein RseA C-terminal" evidence="10">
    <location>
        <begin position="138"/>
        <end position="191"/>
    </location>
</feature>
<dbReference type="GO" id="GO:0005886">
    <property type="term" value="C:plasma membrane"/>
    <property type="evidence" value="ECO:0007669"/>
    <property type="project" value="UniProtKB-SubCell"/>
</dbReference>
<proteinExistence type="inferred from homology"/>
<dbReference type="Pfam" id="PF03872">
    <property type="entry name" value="RseA_N"/>
    <property type="match status" value="1"/>
</dbReference>
<keyword evidence="4" id="KW-0812">Transmembrane</keyword>
<evidence type="ECO:0000256" key="6">
    <source>
        <dbReference type="ARBA" id="ARBA00023136"/>
    </source>
</evidence>
<dbReference type="PANTHER" id="PTHR38104">
    <property type="match status" value="1"/>
</dbReference>
<dbReference type="InterPro" id="IPR005572">
    <property type="entry name" value="Anti-sigma_E_RseA_N"/>
</dbReference>
<dbReference type="InterPro" id="IPR026279">
    <property type="entry name" value="RseA"/>
</dbReference>
<dbReference type="RefSeq" id="WP_187026328.1">
    <property type="nucleotide sequence ID" value="NZ_JACRUP010000007.1"/>
</dbReference>
<feature type="region of interest" description="Disordered" evidence="8">
    <location>
        <begin position="74"/>
        <end position="93"/>
    </location>
</feature>
<gene>
    <name evidence="11" type="ORF">H8Q88_11580</name>
</gene>
<dbReference type="AlphaFoldDB" id="A0A9X0UJ36"/>
<dbReference type="CDD" id="cd16328">
    <property type="entry name" value="RseA_N"/>
    <property type="match status" value="1"/>
</dbReference>
<sequence length="208" mass="22789">MADKEKLSALMDSEVVDKSLLQTIAHDNESLDTWKNYHLIGDVMRGDAPVSSEWNIAGRVAFALENEPAHTRLSAVTTSESAEPRLEDQPSAQKARRQLPAWLSQLGQVAIAASVSLAVIIGVQQYGGSDTVGAQDDQIPVLQTIPFSGSAEPVSLTRDSVNRHSSNEASMQEQRRRINALLQDYELQLRLNSDNLAPHTHLTEPVVE</sequence>
<dbReference type="PANTHER" id="PTHR38104:SF1">
    <property type="entry name" value="ANTI-SIGMA-E FACTOR RSEA"/>
    <property type="match status" value="1"/>
</dbReference>
<dbReference type="InterPro" id="IPR005573">
    <property type="entry name" value="Anti-sigma_E_RseA_C"/>
</dbReference>
<evidence type="ECO:0000259" key="10">
    <source>
        <dbReference type="Pfam" id="PF03873"/>
    </source>
</evidence>
<evidence type="ECO:0000256" key="3">
    <source>
        <dbReference type="ARBA" id="ARBA00022475"/>
    </source>
</evidence>
<evidence type="ECO:0000313" key="12">
    <source>
        <dbReference type="Proteomes" id="UP000615796"/>
    </source>
</evidence>
<evidence type="ECO:0000256" key="5">
    <source>
        <dbReference type="ARBA" id="ARBA00022989"/>
    </source>
</evidence>
<evidence type="ECO:0000256" key="1">
    <source>
        <dbReference type="ARBA" id="ARBA00004162"/>
    </source>
</evidence>
<comment type="function">
    <text evidence="7">An anti-sigma factor for extracytoplasmic function (ECF) sigma factor sigma-E (RpoE). ECF sigma factors are held in an inactive form by an anti-sigma factor until released by regulated intramembrane proteolysis (RIP). RIP occurs when an extracytoplasmic signal triggers a concerted proteolytic cascade to transmit information and elicit cellular responses. The membrane-spanning regulatory substrate protein is first cut periplasmically (site-1 protease, S1P, DegS), then within the membrane itself (site-2 protease, S2P, RseP), while cytoplasmic proteases finish degrading the anti-sigma factor, liberating sigma-E.</text>
</comment>
<dbReference type="GO" id="GO:0016989">
    <property type="term" value="F:sigma factor antagonist activity"/>
    <property type="evidence" value="ECO:0007669"/>
    <property type="project" value="InterPro"/>
</dbReference>
<reference evidence="11" key="1">
    <citation type="submission" date="2020-08" db="EMBL/GenBank/DDBJ databases">
        <title>Genome Sequencing and Pan-Genome Analysis of Migratory bird Vibrio Strains, Inner Mongolia.</title>
        <authorList>
            <person name="Zheng L."/>
        </authorList>
    </citation>
    <scope>NUCLEOTIDE SEQUENCE</scope>
    <source>
        <strain evidence="11">M13F</strain>
    </source>
</reference>
<keyword evidence="5" id="KW-1133">Transmembrane helix</keyword>
<protein>
    <recommendedName>
        <fullName evidence="7">Anti-sigma-E factor RseA</fullName>
    </recommendedName>
    <alternativeName>
        <fullName evidence="7">Regulator of SigE</fullName>
    </alternativeName>
    <alternativeName>
        <fullName evidence="7">Sigma-E anti-sigma factor RseA</fullName>
    </alternativeName>
    <alternativeName>
        <fullName evidence="7">Sigma-E factor negative regulatory protein</fullName>
    </alternativeName>
</protein>
<keyword evidence="7" id="KW-0997">Cell inner membrane</keyword>
<evidence type="ECO:0000256" key="4">
    <source>
        <dbReference type="ARBA" id="ARBA00022692"/>
    </source>
</evidence>